<feature type="chain" id="PRO_5034104068" description="Extracellular membrane protein CFEM domain-containing protein" evidence="1">
    <location>
        <begin position="18"/>
        <end position="89"/>
    </location>
</feature>
<evidence type="ECO:0000256" key="1">
    <source>
        <dbReference type="SAM" id="SignalP"/>
    </source>
</evidence>
<organism evidence="2 3">
    <name type="scientific">Cochliobolus sativus</name>
    <name type="common">Common root rot and spot blotch fungus</name>
    <name type="synonym">Bipolaris sorokiniana</name>
    <dbReference type="NCBI Taxonomy" id="45130"/>
    <lineage>
        <taxon>Eukaryota</taxon>
        <taxon>Fungi</taxon>
        <taxon>Dikarya</taxon>
        <taxon>Ascomycota</taxon>
        <taxon>Pezizomycotina</taxon>
        <taxon>Dothideomycetes</taxon>
        <taxon>Pleosporomycetidae</taxon>
        <taxon>Pleosporales</taxon>
        <taxon>Pleosporineae</taxon>
        <taxon>Pleosporaceae</taxon>
        <taxon>Bipolaris</taxon>
    </lineage>
</organism>
<dbReference type="EMBL" id="WNKQ01000012">
    <property type="protein sequence ID" value="KAF5847696.1"/>
    <property type="molecule type" value="Genomic_DNA"/>
</dbReference>
<reference evidence="2" key="1">
    <citation type="submission" date="2019-11" db="EMBL/GenBank/DDBJ databases">
        <title>Bipolaris sorokiniana Genome sequencing.</title>
        <authorList>
            <person name="Wang H."/>
        </authorList>
    </citation>
    <scope>NUCLEOTIDE SEQUENCE</scope>
</reference>
<gene>
    <name evidence="2" type="ORF">GGP41_008943</name>
</gene>
<name>A0A8H6DTC0_COCSA</name>
<protein>
    <recommendedName>
        <fullName evidence="4">Extracellular membrane protein CFEM domain-containing protein</fullName>
    </recommendedName>
</protein>
<proteinExistence type="predicted"/>
<dbReference type="Proteomes" id="UP000624244">
    <property type="component" value="Unassembled WGS sequence"/>
</dbReference>
<comment type="caution">
    <text evidence="2">The sequence shown here is derived from an EMBL/GenBank/DDBJ whole genome shotgun (WGS) entry which is preliminary data.</text>
</comment>
<accession>A0A8H6DTC0</accession>
<feature type="signal peptide" evidence="1">
    <location>
        <begin position="1"/>
        <end position="17"/>
    </location>
</feature>
<evidence type="ECO:0000313" key="3">
    <source>
        <dbReference type="Proteomes" id="UP000624244"/>
    </source>
</evidence>
<dbReference type="OMA" id="CQNAETK"/>
<sequence length="89" mass="9600">MRFIISIFALSAALASAMEVASAPATDASPAPVEQVCSDFLNRCTQDGDPCSTFCQNAETKELISIYEKFCLKVGEEWTCSGEQPNRGT</sequence>
<evidence type="ECO:0000313" key="2">
    <source>
        <dbReference type="EMBL" id="KAF5847696.1"/>
    </source>
</evidence>
<keyword evidence="1" id="KW-0732">Signal</keyword>
<evidence type="ECO:0008006" key="4">
    <source>
        <dbReference type="Google" id="ProtNLM"/>
    </source>
</evidence>
<dbReference type="AlphaFoldDB" id="A0A8H6DTC0"/>